<dbReference type="Pfam" id="PF07714">
    <property type="entry name" value="PK_Tyr_Ser-Thr"/>
    <property type="match status" value="1"/>
</dbReference>
<dbReference type="InterPro" id="IPR000719">
    <property type="entry name" value="Prot_kinase_dom"/>
</dbReference>
<dbReference type="InterPro" id="IPR011009">
    <property type="entry name" value="Kinase-like_dom_sf"/>
</dbReference>
<evidence type="ECO:0000256" key="4">
    <source>
        <dbReference type="ARBA" id="ARBA00022777"/>
    </source>
</evidence>
<dbReference type="GO" id="GO:0004674">
    <property type="term" value="F:protein serine/threonine kinase activity"/>
    <property type="evidence" value="ECO:0007669"/>
    <property type="project" value="UniProtKB-KW"/>
</dbReference>
<dbReference type="SMART" id="SM00220">
    <property type="entry name" value="S_TKc"/>
    <property type="match status" value="1"/>
</dbReference>
<feature type="compositionally biased region" description="Low complexity" evidence="7">
    <location>
        <begin position="699"/>
        <end position="714"/>
    </location>
</feature>
<feature type="binding site" evidence="6">
    <location>
        <position position="1163"/>
    </location>
    <ligand>
        <name>ATP</name>
        <dbReference type="ChEBI" id="CHEBI:30616"/>
    </ligand>
</feature>
<keyword evidence="5 6" id="KW-0067">ATP-binding</keyword>
<feature type="compositionally biased region" description="Low complexity" evidence="7">
    <location>
        <begin position="432"/>
        <end position="442"/>
    </location>
</feature>
<evidence type="ECO:0000256" key="1">
    <source>
        <dbReference type="ARBA" id="ARBA00022527"/>
    </source>
</evidence>
<protein>
    <recommendedName>
        <fullName evidence="9">Protein kinase domain-containing protein</fullName>
    </recommendedName>
</protein>
<evidence type="ECO:0000256" key="7">
    <source>
        <dbReference type="SAM" id="MobiDB-lite"/>
    </source>
</evidence>
<dbReference type="PROSITE" id="PS00108">
    <property type="entry name" value="PROTEIN_KINASE_ST"/>
    <property type="match status" value="1"/>
</dbReference>
<sequence>MCWQPAAAPATPHSPSSVPYCRPLSPQGPFCQVDNTHRTCQVSETFTLTNGGRKTHVVMCLPQRSRTLAGCLCSAIWSERDDVHIARTWPPIPAEEMAQGLHEGWLMAGNCSRALTLTGGRAKLPGGARCTVLEKSCSSMPGKAFPPPSPNIFWQVTSRDDQGWDFCADPTYDKERAAQPNDTAVALAALPVNVRGGVSLTTQAGCTCSPLNWTYYPAVIQDADQQFSSLLGCANPDSDPLGAWCPVDPRSCPSYYGAKQPAVGDVPPSLLNRVYFDYCQPVRNKTEAGCLCMGNWKPSFNSSWESRPNPSGVGDLPDPARVTRYSGGVCGNPTELRRERAWCYVDHRTCQTQPAGTADQTGELLWDLCPPDTAEAQPVVAATTPPVLPIAAAAAATAPGGSRSPPAAGASSPAVLPSPSTQPVASPGLFLPPSTTAAPAAAPTPGNYLPAVIPQPATSSPAAAAVPADTSRAPSSPVILAAPAAAAAGAATPAAATSTSSGSSKPPIVAIIVPVVVAVVLAAALAGFLIHRRSRKQALKSSALQWANSLPGVHDMPPPGSGSGGYSSAQYPFVSGDVEFSAAPSHDRDSAFRSGGMQHGGHLPGVPHSQYAVGVGAKPAMLQLPERYGAGHNAAGLPAATAGAIHVGHVHSKDAAAAPGSALSSSYSDSAGFSNDGSMAVSSQQSTLPLLPGALQPRSAPAGSTGSSGSGAAHTAIASRNELHAAAAAEAEARAASLAAKWETGKRVGGSGSGRGVAAAAAPALPTMIEGKEQHHPQQQQQQQQQQQPQLLPGGDDPHRPPVARILSSPFAHNTTYLPPLASTEPSVNYEPPSAVYGPAALFGKHGGAADVGVLHRVDEMSGTLTRALANGQSHSHQQQSHNAEGSAAAAAAAAAGPNALHVATSGATTPSSAVSQGLNRGPPTPGSKDHARPHGYASSDSDSKRGSRVSWISGLVTQLSNGVYGSAGRGAGEDGSGSSYSGLGDTQMSGLSGLTGMSSWAGTDHHAAGSSGTPGASSTAAAAAAGRPPSGAASSASSRLGSERMMYVTQSVAPPATRHLSGPCLDPNWEFDRGKAVRVLLQVNEEDASQPVTLLLLVPAPPPRPEVLAQIVLPSDKPMAGVDMAIDANRDLAFPSNSFLGQGAFGQVHRALYRGRNPVAVKMLTDPDLRSADPETLRSFKEELSIMAKLEHANIVKCFGGNLEGSNPFIVTELCMCSLDKMIGHYKRKWGTGLPLRHTLGIGLGIASALWHMHPSIVHRDLKPQNVLLDDAGTAKVTDFGLSRMKTHTFVSTQHVEAGTASYMAPECFKGNQGLSEKVDCYALGCLLLECVTGERPWKGCNMVQVAYQVAMEDNRPPLPAVDPRHCPLELVQLIDDTWATNPRERPSSGEIMKRLAQLIRVYVPPDEEDE</sequence>
<accession>A0A383W0V8</accession>
<keyword evidence="8" id="KW-1133">Transmembrane helix</keyword>
<dbReference type="GO" id="GO:0005524">
    <property type="term" value="F:ATP binding"/>
    <property type="evidence" value="ECO:0007669"/>
    <property type="project" value="UniProtKB-UniRule"/>
</dbReference>
<dbReference type="PROSITE" id="PS50011">
    <property type="entry name" value="PROTEIN_KINASE_DOM"/>
    <property type="match status" value="1"/>
</dbReference>
<dbReference type="PROSITE" id="PS00107">
    <property type="entry name" value="PROTEIN_KINASE_ATP"/>
    <property type="match status" value="1"/>
</dbReference>
<feature type="transmembrane region" description="Helical" evidence="8">
    <location>
        <begin position="508"/>
        <end position="530"/>
    </location>
</feature>
<dbReference type="PANTHER" id="PTHR44329">
    <property type="entry name" value="SERINE/THREONINE-PROTEIN KINASE TNNI3K-RELATED"/>
    <property type="match status" value="1"/>
</dbReference>
<feature type="region of interest" description="Disordered" evidence="7">
    <location>
        <begin position="397"/>
        <end position="442"/>
    </location>
</feature>
<feature type="compositionally biased region" description="Low complexity" evidence="7">
    <location>
        <begin position="1009"/>
        <end position="1039"/>
    </location>
</feature>
<dbReference type="InterPro" id="IPR051681">
    <property type="entry name" value="Ser/Thr_Kinases-Pseudokinases"/>
</dbReference>
<evidence type="ECO:0000259" key="9">
    <source>
        <dbReference type="PROSITE" id="PS50011"/>
    </source>
</evidence>
<dbReference type="InterPro" id="IPR017441">
    <property type="entry name" value="Protein_kinase_ATP_BS"/>
</dbReference>
<evidence type="ECO:0000256" key="8">
    <source>
        <dbReference type="SAM" id="Phobius"/>
    </source>
</evidence>
<feature type="region of interest" description="Disordered" evidence="7">
    <location>
        <begin position="677"/>
        <end position="714"/>
    </location>
</feature>
<feature type="region of interest" description="Disordered" evidence="7">
    <location>
        <begin position="870"/>
        <end position="947"/>
    </location>
</feature>
<proteinExistence type="predicted"/>
<feature type="region of interest" description="Disordered" evidence="7">
    <location>
        <begin position="584"/>
        <end position="606"/>
    </location>
</feature>
<feature type="compositionally biased region" description="Polar residues" evidence="7">
    <location>
        <begin position="906"/>
        <end position="919"/>
    </location>
</feature>
<keyword evidence="8" id="KW-0472">Membrane</keyword>
<keyword evidence="8" id="KW-0812">Transmembrane</keyword>
<name>A0A383W0V8_TETOB</name>
<keyword evidence="11" id="KW-1185">Reference proteome</keyword>
<feature type="compositionally biased region" description="Polar residues" evidence="7">
    <location>
        <begin position="677"/>
        <end position="688"/>
    </location>
</feature>
<keyword evidence="1" id="KW-0723">Serine/threonine-protein kinase</keyword>
<gene>
    <name evidence="10" type="ORF">BQ4739_LOCUS11460</name>
</gene>
<feature type="compositionally biased region" description="Low complexity" evidence="7">
    <location>
        <begin position="873"/>
        <end position="896"/>
    </location>
</feature>
<dbReference type="Gene3D" id="1.10.510.10">
    <property type="entry name" value="Transferase(Phosphotransferase) domain 1"/>
    <property type="match status" value="1"/>
</dbReference>
<evidence type="ECO:0000313" key="11">
    <source>
        <dbReference type="Proteomes" id="UP000256970"/>
    </source>
</evidence>
<organism evidence="10 11">
    <name type="scientific">Tetradesmus obliquus</name>
    <name type="common">Green alga</name>
    <name type="synonym">Acutodesmus obliquus</name>
    <dbReference type="NCBI Taxonomy" id="3088"/>
    <lineage>
        <taxon>Eukaryota</taxon>
        <taxon>Viridiplantae</taxon>
        <taxon>Chlorophyta</taxon>
        <taxon>core chlorophytes</taxon>
        <taxon>Chlorophyceae</taxon>
        <taxon>CS clade</taxon>
        <taxon>Sphaeropleales</taxon>
        <taxon>Scenedesmaceae</taxon>
        <taxon>Tetradesmus</taxon>
    </lineage>
</organism>
<evidence type="ECO:0000256" key="3">
    <source>
        <dbReference type="ARBA" id="ARBA00022741"/>
    </source>
</evidence>
<dbReference type="InterPro" id="IPR008271">
    <property type="entry name" value="Ser/Thr_kinase_AS"/>
</dbReference>
<dbReference type="InterPro" id="IPR001245">
    <property type="entry name" value="Ser-Thr/Tyr_kinase_cat_dom"/>
</dbReference>
<evidence type="ECO:0000256" key="5">
    <source>
        <dbReference type="ARBA" id="ARBA00022840"/>
    </source>
</evidence>
<dbReference type="PANTHER" id="PTHR44329:SF214">
    <property type="entry name" value="PROTEIN KINASE DOMAIN-CONTAINING PROTEIN"/>
    <property type="match status" value="1"/>
</dbReference>
<dbReference type="STRING" id="3088.A0A383W0V8"/>
<evidence type="ECO:0000313" key="10">
    <source>
        <dbReference type="EMBL" id="SZX71328.1"/>
    </source>
</evidence>
<evidence type="ECO:0000256" key="6">
    <source>
        <dbReference type="PROSITE-ProRule" id="PRU10141"/>
    </source>
</evidence>
<evidence type="ECO:0000256" key="2">
    <source>
        <dbReference type="ARBA" id="ARBA00022679"/>
    </source>
</evidence>
<feature type="compositionally biased region" description="Low complexity" evidence="7">
    <location>
        <begin position="777"/>
        <end position="790"/>
    </location>
</feature>
<dbReference type="EMBL" id="FNXT01001044">
    <property type="protein sequence ID" value="SZX71328.1"/>
    <property type="molecule type" value="Genomic_DNA"/>
</dbReference>
<feature type="region of interest" description="Disordered" evidence="7">
    <location>
        <begin position="1003"/>
        <end position="1039"/>
    </location>
</feature>
<dbReference type="Proteomes" id="UP000256970">
    <property type="component" value="Unassembled WGS sequence"/>
</dbReference>
<keyword evidence="2" id="KW-0808">Transferase</keyword>
<feature type="region of interest" description="Disordered" evidence="7">
    <location>
        <begin position="771"/>
        <end position="805"/>
    </location>
</feature>
<dbReference type="SUPFAM" id="SSF56112">
    <property type="entry name" value="Protein kinase-like (PK-like)"/>
    <property type="match status" value="1"/>
</dbReference>
<feature type="domain" description="Protein kinase" evidence="9">
    <location>
        <begin position="1135"/>
        <end position="1405"/>
    </location>
</feature>
<keyword evidence="4" id="KW-0418">Kinase</keyword>
<reference evidence="10 11" key="1">
    <citation type="submission" date="2016-10" db="EMBL/GenBank/DDBJ databases">
        <authorList>
            <person name="Cai Z."/>
        </authorList>
    </citation>
    <scope>NUCLEOTIDE SEQUENCE [LARGE SCALE GENOMIC DNA]</scope>
</reference>
<dbReference type="CDD" id="cd13999">
    <property type="entry name" value="STKc_MAP3K-like"/>
    <property type="match status" value="1"/>
</dbReference>
<keyword evidence="3 6" id="KW-0547">Nucleotide-binding</keyword>
<feature type="compositionally biased region" description="Low complexity" evidence="7">
    <location>
        <begin position="397"/>
        <end position="421"/>
    </location>
</feature>